<evidence type="ECO:0000259" key="1">
    <source>
        <dbReference type="PROSITE" id="PS50801"/>
    </source>
</evidence>
<dbReference type="EMBL" id="RKQL01000003">
    <property type="protein sequence ID" value="RPE67531.1"/>
    <property type="molecule type" value="Genomic_DNA"/>
</dbReference>
<dbReference type="AlphaFoldDB" id="A0A3N4UJM0"/>
<evidence type="ECO:0000313" key="3">
    <source>
        <dbReference type="Proteomes" id="UP000272193"/>
    </source>
</evidence>
<evidence type="ECO:0000313" key="2">
    <source>
        <dbReference type="EMBL" id="RPE67531.1"/>
    </source>
</evidence>
<organism evidence="2 3">
    <name type="scientific">Tibeticola sediminis</name>
    <dbReference type="NCBI Taxonomy" id="1917811"/>
    <lineage>
        <taxon>Bacteria</taxon>
        <taxon>Pseudomonadati</taxon>
        <taxon>Pseudomonadota</taxon>
        <taxon>Betaproteobacteria</taxon>
        <taxon>Burkholderiales</taxon>
        <taxon>Comamonadaceae</taxon>
        <taxon>Tibeticola</taxon>
    </lineage>
</organism>
<dbReference type="InterPro" id="IPR036513">
    <property type="entry name" value="STAS_dom_sf"/>
</dbReference>
<name>A0A3N4UJM0_9BURK</name>
<dbReference type="CDD" id="cd07043">
    <property type="entry name" value="STAS_anti-anti-sigma_factors"/>
    <property type="match status" value="1"/>
</dbReference>
<sequence>MPVDRVKVDLGLRLPQALTHQNARSVLRSLVSSVRATPEATVVVDARDLGQFDSSALAVLLELRRQARALNKGFAVAHLPAKARLLAQVYGVAELLPEHASVGG</sequence>
<reference evidence="2 3" key="1">
    <citation type="submission" date="2018-11" db="EMBL/GenBank/DDBJ databases">
        <title>Genomic Encyclopedia of Type Strains, Phase IV (KMG-IV): sequencing the most valuable type-strain genomes for metagenomic binning, comparative biology and taxonomic classification.</title>
        <authorList>
            <person name="Goeker M."/>
        </authorList>
    </citation>
    <scope>NUCLEOTIDE SEQUENCE [LARGE SCALE GENOMIC DNA]</scope>
    <source>
        <strain evidence="2 3">DSM 101684</strain>
    </source>
</reference>
<feature type="domain" description="STAS" evidence="1">
    <location>
        <begin position="12"/>
        <end position="104"/>
    </location>
</feature>
<keyword evidence="3" id="KW-1185">Reference proteome</keyword>
<dbReference type="Gene3D" id="3.30.750.24">
    <property type="entry name" value="STAS domain"/>
    <property type="match status" value="1"/>
</dbReference>
<dbReference type="Proteomes" id="UP000272193">
    <property type="component" value="Unassembled WGS sequence"/>
</dbReference>
<gene>
    <name evidence="2" type="ORF">EDC62_1410</name>
</gene>
<proteinExistence type="predicted"/>
<dbReference type="PROSITE" id="PS50801">
    <property type="entry name" value="STAS"/>
    <property type="match status" value="1"/>
</dbReference>
<dbReference type="OrthoDB" id="9156744at2"/>
<dbReference type="SUPFAM" id="SSF52091">
    <property type="entry name" value="SpoIIaa-like"/>
    <property type="match status" value="1"/>
</dbReference>
<accession>A0A3N4UJM0</accession>
<comment type="caution">
    <text evidence="2">The sequence shown here is derived from an EMBL/GenBank/DDBJ whole genome shotgun (WGS) entry which is preliminary data.</text>
</comment>
<dbReference type="InterPro" id="IPR058548">
    <property type="entry name" value="MlaB-like_STAS"/>
</dbReference>
<dbReference type="Pfam" id="PF13466">
    <property type="entry name" value="STAS_2"/>
    <property type="match status" value="1"/>
</dbReference>
<dbReference type="InterPro" id="IPR002645">
    <property type="entry name" value="STAS_dom"/>
</dbReference>
<protein>
    <submittedName>
        <fullName evidence="2">Phospholipid transport system transporter-binding protein</fullName>
    </submittedName>
</protein>